<protein>
    <submittedName>
        <fullName evidence="2">Uncharacterized protein</fullName>
    </submittedName>
</protein>
<evidence type="ECO:0000313" key="2">
    <source>
        <dbReference type="EMBL" id="SEO96802.1"/>
    </source>
</evidence>
<dbReference type="Proteomes" id="UP000198775">
    <property type="component" value="Unassembled WGS sequence"/>
</dbReference>
<organism evidence="2 3">
    <name type="scientific">Halorientalis persicus</name>
    <dbReference type="NCBI Taxonomy" id="1367881"/>
    <lineage>
        <taxon>Archaea</taxon>
        <taxon>Methanobacteriati</taxon>
        <taxon>Methanobacteriota</taxon>
        <taxon>Stenosarchaea group</taxon>
        <taxon>Halobacteria</taxon>
        <taxon>Halobacteriales</taxon>
        <taxon>Haloarculaceae</taxon>
        <taxon>Halorientalis</taxon>
    </lineage>
</organism>
<dbReference type="RefSeq" id="WP_092663210.1">
    <property type="nucleotide sequence ID" value="NZ_FOCX01000025.1"/>
</dbReference>
<dbReference type="AlphaFoldDB" id="A0A1H8U0L0"/>
<accession>A0A1H8U0L0</accession>
<dbReference type="EMBL" id="FOCX01000025">
    <property type="protein sequence ID" value="SEO96802.1"/>
    <property type="molecule type" value="Genomic_DNA"/>
</dbReference>
<name>A0A1H8U0L0_9EURY</name>
<evidence type="ECO:0000313" key="3">
    <source>
        <dbReference type="Proteomes" id="UP000198775"/>
    </source>
</evidence>
<proteinExistence type="predicted"/>
<feature type="compositionally biased region" description="Polar residues" evidence="1">
    <location>
        <begin position="22"/>
        <end position="37"/>
    </location>
</feature>
<sequence length="117" mass="12864">MSESESNSDPPTEFADPGIDSNPEQDGTQAEFNQSGELTKKEQIRMSLEDHGVDIPRQRGESQVEQEKASEFGVDDRSTDSGPTGEETEQQSLFASSDDQQLTLGGEQASQQFMFDD</sequence>
<evidence type="ECO:0000256" key="1">
    <source>
        <dbReference type="SAM" id="MobiDB-lite"/>
    </source>
</evidence>
<feature type="compositionally biased region" description="Basic and acidic residues" evidence="1">
    <location>
        <begin position="38"/>
        <end position="79"/>
    </location>
</feature>
<keyword evidence="3" id="KW-1185">Reference proteome</keyword>
<dbReference type="OrthoDB" id="198271at2157"/>
<feature type="compositionally biased region" description="Polar residues" evidence="1">
    <location>
        <begin position="90"/>
        <end position="117"/>
    </location>
</feature>
<gene>
    <name evidence="2" type="ORF">SAMN05216388_10259</name>
</gene>
<feature type="region of interest" description="Disordered" evidence="1">
    <location>
        <begin position="1"/>
        <end position="117"/>
    </location>
</feature>
<reference evidence="3" key="1">
    <citation type="submission" date="2016-10" db="EMBL/GenBank/DDBJ databases">
        <authorList>
            <person name="Varghese N."/>
            <person name="Submissions S."/>
        </authorList>
    </citation>
    <scope>NUCLEOTIDE SEQUENCE [LARGE SCALE GENOMIC DNA]</scope>
    <source>
        <strain evidence="3">IBRC-M 10043</strain>
    </source>
</reference>
<feature type="compositionally biased region" description="Polar residues" evidence="1">
    <location>
        <begin position="1"/>
        <end position="10"/>
    </location>
</feature>